<dbReference type="OrthoDB" id="4112397at2759"/>
<dbReference type="GeneID" id="27346449"/>
<feature type="compositionally biased region" description="Basic and acidic residues" evidence="1">
    <location>
        <begin position="791"/>
        <end position="811"/>
    </location>
</feature>
<evidence type="ECO:0000313" key="2">
    <source>
        <dbReference type="EMBL" id="KIW27523.1"/>
    </source>
</evidence>
<keyword evidence="3" id="KW-1185">Reference proteome</keyword>
<dbReference type="RefSeq" id="XP_016247739.1">
    <property type="nucleotide sequence ID" value="XM_016394320.1"/>
</dbReference>
<protein>
    <submittedName>
        <fullName evidence="2">Uncharacterized protein</fullName>
    </submittedName>
</protein>
<dbReference type="AlphaFoldDB" id="A0A0D2C8X8"/>
<reference evidence="2 3" key="1">
    <citation type="submission" date="2015-01" db="EMBL/GenBank/DDBJ databases">
        <title>The Genome Sequence of Cladophialophora immunda CBS83496.</title>
        <authorList>
            <consortium name="The Broad Institute Genomics Platform"/>
            <person name="Cuomo C."/>
            <person name="de Hoog S."/>
            <person name="Gorbushina A."/>
            <person name="Stielow B."/>
            <person name="Teixiera M."/>
            <person name="Abouelleil A."/>
            <person name="Chapman S.B."/>
            <person name="Priest M."/>
            <person name="Young S.K."/>
            <person name="Wortman J."/>
            <person name="Nusbaum C."/>
            <person name="Birren B."/>
        </authorList>
    </citation>
    <scope>NUCLEOTIDE SEQUENCE [LARGE SCALE GENOMIC DNA]</scope>
    <source>
        <strain evidence="2 3">CBS 83496</strain>
    </source>
</reference>
<dbReference type="STRING" id="569365.A0A0D2C8X8"/>
<dbReference type="EMBL" id="KN847043">
    <property type="protein sequence ID" value="KIW27523.1"/>
    <property type="molecule type" value="Genomic_DNA"/>
</dbReference>
<dbReference type="VEuPathDB" id="FungiDB:PV07_07255"/>
<feature type="region of interest" description="Disordered" evidence="1">
    <location>
        <begin position="791"/>
        <end position="820"/>
    </location>
</feature>
<feature type="region of interest" description="Disordered" evidence="1">
    <location>
        <begin position="695"/>
        <end position="758"/>
    </location>
</feature>
<name>A0A0D2C8X8_9EURO</name>
<proteinExistence type="predicted"/>
<organism evidence="2 3">
    <name type="scientific">Cladophialophora immunda</name>
    <dbReference type="NCBI Taxonomy" id="569365"/>
    <lineage>
        <taxon>Eukaryota</taxon>
        <taxon>Fungi</taxon>
        <taxon>Dikarya</taxon>
        <taxon>Ascomycota</taxon>
        <taxon>Pezizomycotina</taxon>
        <taxon>Eurotiomycetes</taxon>
        <taxon>Chaetothyriomycetidae</taxon>
        <taxon>Chaetothyriales</taxon>
        <taxon>Herpotrichiellaceae</taxon>
        <taxon>Cladophialophora</taxon>
    </lineage>
</organism>
<feature type="region of interest" description="Disordered" evidence="1">
    <location>
        <begin position="469"/>
        <end position="494"/>
    </location>
</feature>
<feature type="compositionally biased region" description="Low complexity" evidence="1">
    <location>
        <begin position="738"/>
        <end position="755"/>
    </location>
</feature>
<accession>A0A0D2C8X8</accession>
<evidence type="ECO:0000313" key="3">
    <source>
        <dbReference type="Proteomes" id="UP000054466"/>
    </source>
</evidence>
<evidence type="ECO:0000256" key="1">
    <source>
        <dbReference type="SAM" id="MobiDB-lite"/>
    </source>
</evidence>
<dbReference type="HOGENOM" id="CLU_017897_0_0_1"/>
<feature type="compositionally biased region" description="Basic and acidic residues" evidence="1">
    <location>
        <begin position="714"/>
        <end position="726"/>
    </location>
</feature>
<gene>
    <name evidence="2" type="ORF">PV07_07255</name>
</gene>
<dbReference type="Proteomes" id="UP000054466">
    <property type="component" value="Unassembled WGS sequence"/>
</dbReference>
<sequence>MYETTFELGRSLFKQRKSHVHLLTTTSTKVTCEDASQAAPITSDKQAHPRRLWLPRARSFLLSLQCSFADDLDLGSIVLNDVATSIADLVGGAELWEQLGYEASLMRSTCNGTTEAEGVLDLDFKICSRRGLHCDSTFPVGLATIELKSVQIRLHFTGEDPLRGQGQIESGPERRNGLDICQQDRFLSSRHVDRNIPSTHGMANIQLQPTSTMHLADKVSLSNEQPPLKKANKQRPSLDEVVLFALLDAAVRGSICSKPVHLSAGVKCLTAQNAFWLCDLAPAIFIPNYLQKVEEQARFIPTISKCLETLLGSSESGAPQQHFEGSAELGSGSCDRGRNAVGSLQKDLWFTIVNGLRSHESARRLRPMRFANNKQPPSIPDLFHHLNSPWHSEVKAREECELGSEPDSDDQAVDQNGDLDFCLKFDGQANICGSYVDPVTAKGVNGGHSGATKELHDVELTGGGHRLGETYDCPIDPKTTASRPPNENRKYSKGCSGLSDASMLLACEEPMKEGRIIRPASAIGGPSWLTQNVIRMHPLRQQRHGNHQVDHENSPCQGDSLYERPGLGWWSDTSIASEEVPLEDRRDHYTKPQSADFCSSPLSLSEESWVRDYLDLQYNSSQEVLVGGRTTPMSTSQTEEQSNGSLAEVLGNDHLLWHMWKRRASVAPRGEEDITDMKTLYATDPDMKLFSSRWDLDPSDISSGSNEDPMLQDAMERRPSPRDKAHSPMTPNSERRSYFTPTRSSSSSTYVGRSSADPKRRSSLIKRFTWGGRHNTSEAPALDVGKLEQRTMEVKRRKTLDDYDMMDREASNDDSSDMLF</sequence>